<dbReference type="Gene3D" id="1.20.930.10">
    <property type="entry name" value="Conserved domain common to transcription factors TFIIS, elongin A, CRSP70"/>
    <property type="match status" value="1"/>
</dbReference>
<feature type="region of interest" description="Disordered" evidence="1">
    <location>
        <begin position="313"/>
        <end position="343"/>
    </location>
</feature>
<dbReference type="SUPFAM" id="SSF47676">
    <property type="entry name" value="Conserved domain common to transcription factors TFIIS, elongin A, CRSP70"/>
    <property type="match status" value="1"/>
</dbReference>
<feature type="compositionally biased region" description="Low complexity" evidence="1">
    <location>
        <begin position="720"/>
        <end position="736"/>
    </location>
</feature>
<dbReference type="PANTHER" id="PTHR47292">
    <property type="entry name" value="TRANSCRIPTION ELONGATION FACTOR (TFIIS) FAMILY PROTEIN-RELATED"/>
    <property type="match status" value="1"/>
</dbReference>
<organism evidence="2 3">
    <name type="scientific">Iris pallida</name>
    <name type="common">Sweet iris</name>
    <dbReference type="NCBI Taxonomy" id="29817"/>
    <lineage>
        <taxon>Eukaryota</taxon>
        <taxon>Viridiplantae</taxon>
        <taxon>Streptophyta</taxon>
        <taxon>Embryophyta</taxon>
        <taxon>Tracheophyta</taxon>
        <taxon>Spermatophyta</taxon>
        <taxon>Magnoliopsida</taxon>
        <taxon>Liliopsida</taxon>
        <taxon>Asparagales</taxon>
        <taxon>Iridaceae</taxon>
        <taxon>Iridoideae</taxon>
        <taxon>Irideae</taxon>
        <taxon>Iris</taxon>
    </lineage>
</organism>
<feature type="compositionally biased region" description="Low complexity" evidence="1">
    <location>
        <begin position="515"/>
        <end position="529"/>
    </location>
</feature>
<feature type="region of interest" description="Disordered" evidence="1">
    <location>
        <begin position="485"/>
        <end position="546"/>
    </location>
</feature>
<sequence>MTLEDFFTLTEMKNGLATLARVEELISRMQQQKDCVMTNVGDAARQWSTVASTLAATESNDCLNDFVKLNGLHFLNQWLQEALKYSNDIADSTVEELIHALLGSLEKLPIDREQSITSGVNMTIEKLLGFKGITKERARVLSERWKHVGKDVICQETLSSGACGDPKPKCSADGKAVDSSNSTCLDFDNTNCRERTREGNCGTEPVGTETHNSNVMVSHEAAELDDTNDVHSAAEQTMPSTSSITADANANLGDTNMLASSCPSNSYQEHICRMDESSVYPAAEVSSRDACDASMFKDHGAAREMNMEVVMKEGSPKSGQRDTCTVLPSPSFSEASPAQKPERSVSCNVDFKGSNYHASKTLETLPRSASVDHVAPNFLRTMDIKSVVQELHDDGSELKKGDTIETSFHTKEVVESDSEAGELGSASDLIVNKVETLSPRDFSKMGMIDQTSELGFQDGELDALEIARQVAIEVEREVVDYREPFCSSSPEGSSGEVTVEKCKQDEPVKEEVNRSGELLGKSLSGGPSSPNEGNLKSSETDFDPDTCKYETLKQTTDAYDKSHRDRFDFDLNEDLGNEGDTYSVNVVLDSSVSLSAPIAVSALKGAPLLPVAPICFEGEQGWKGSAATSAFRPASPWKTDAVKTYAGQKRKSNLIEIDLNVAERGEDDDVTPVSHGFHSLDDSMEVSSRRADRLKLDLNRLGDDDAAPDQLSYWRPPLHTSEQTMSPASSSSSRQPSMRDFDLNDNPSFFDAFASHNHKKSSAKAVGMYGNSKLDLPAITIMGSRLAVERKDFLTDTRQSFMVAGQSMEPTSVVSSRPMLPYAHVPLSTYGYNGPVMGPPMPFAPSVYGPGSFPYIIDSRGTPAVPQIIGGAGVHGAPSATPSFLMSAPNAPSALSLVGSTQSLLDLNSGFSNKEAGNIDVGTLRHVFMQGHNGLMEKRFH</sequence>
<dbReference type="Proteomes" id="UP001140949">
    <property type="component" value="Unassembled WGS sequence"/>
</dbReference>
<feature type="compositionally biased region" description="Polar residues" evidence="1">
    <location>
        <begin position="317"/>
        <end position="336"/>
    </location>
</feature>
<feature type="compositionally biased region" description="Basic and acidic residues" evidence="1">
    <location>
        <begin position="498"/>
        <end position="514"/>
    </location>
</feature>
<evidence type="ECO:0000256" key="1">
    <source>
        <dbReference type="SAM" id="MobiDB-lite"/>
    </source>
</evidence>
<dbReference type="AlphaFoldDB" id="A0AAX6HH90"/>
<comment type="caution">
    <text evidence="2">The sequence shown here is derived from an EMBL/GenBank/DDBJ whole genome shotgun (WGS) entry which is preliminary data.</text>
</comment>
<evidence type="ECO:0000313" key="3">
    <source>
        <dbReference type="Proteomes" id="UP001140949"/>
    </source>
</evidence>
<protein>
    <recommendedName>
        <fullName evidence="4">TFIIS N-terminal domain-containing protein</fullName>
    </recommendedName>
</protein>
<proteinExistence type="predicted"/>
<dbReference type="InterPro" id="IPR035441">
    <property type="entry name" value="TFIIS/LEDGF_dom_sf"/>
</dbReference>
<dbReference type="EMBL" id="JANAVB010009596">
    <property type="protein sequence ID" value="KAJ6839987.1"/>
    <property type="molecule type" value="Genomic_DNA"/>
</dbReference>
<name>A0AAX6HH90_IRIPA</name>
<evidence type="ECO:0008006" key="4">
    <source>
        <dbReference type="Google" id="ProtNLM"/>
    </source>
</evidence>
<dbReference type="PANTHER" id="PTHR47292:SF1">
    <property type="entry name" value="TRANSCRIPTION ELONGATION FACTOR (TFIIS) FAMILY PROTEIN"/>
    <property type="match status" value="1"/>
</dbReference>
<gene>
    <name evidence="2" type="ORF">M6B38_312115</name>
</gene>
<keyword evidence="3" id="KW-1185">Reference proteome</keyword>
<evidence type="ECO:0000313" key="2">
    <source>
        <dbReference type="EMBL" id="KAJ6839987.1"/>
    </source>
</evidence>
<reference evidence="2" key="2">
    <citation type="submission" date="2023-04" db="EMBL/GenBank/DDBJ databases">
        <authorList>
            <person name="Bruccoleri R.E."/>
            <person name="Oakeley E.J."/>
            <person name="Faust A.-M."/>
            <person name="Dessus-Babus S."/>
            <person name="Altorfer M."/>
            <person name="Burckhardt D."/>
            <person name="Oertli M."/>
            <person name="Naumann U."/>
            <person name="Petersen F."/>
            <person name="Wong J."/>
        </authorList>
    </citation>
    <scope>NUCLEOTIDE SEQUENCE</scope>
    <source>
        <strain evidence="2">GSM-AAB239-AS_SAM_17_03QT</strain>
        <tissue evidence="2">Leaf</tissue>
    </source>
</reference>
<feature type="region of interest" description="Disordered" evidence="1">
    <location>
        <begin position="706"/>
        <end position="741"/>
    </location>
</feature>
<reference evidence="2" key="1">
    <citation type="journal article" date="2023" name="GigaByte">
        <title>Genome assembly of the bearded iris, Iris pallida Lam.</title>
        <authorList>
            <person name="Bruccoleri R.E."/>
            <person name="Oakeley E.J."/>
            <person name="Faust A.M.E."/>
            <person name="Altorfer M."/>
            <person name="Dessus-Babus S."/>
            <person name="Burckhardt D."/>
            <person name="Oertli M."/>
            <person name="Naumann U."/>
            <person name="Petersen F."/>
            <person name="Wong J."/>
        </authorList>
    </citation>
    <scope>NUCLEOTIDE SEQUENCE</scope>
    <source>
        <strain evidence="2">GSM-AAB239-AS_SAM_17_03QT</strain>
    </source>
</reference>
<feature type="compositionally biased region" description="Polar residues" evidence="1">
    <location>
        <begin position="486"/>
        <end position="496"/>
    </location>
</feature>
<accession>A0AAX6HH90</accession>